<comment type="caution">
    <text evidence="1">The sequence shown here is derived from an EMBL/GenBank/DDBJ whole genome shotgun (WGS) entry which is preliminary data.</text>
</comment>
<evidence type="ECO:0000313" key="2">
    <source>
        <dbReference type="Proteomes" id="UP001185092"/>
    </source>
</evidence>
<dbReference type="Proteomes" id="UP001185092">
    <property type="component" value="Unassembled WGS sequence"/>
</dbReference>
<sequence>MRNWPQILGALLLAITYLVSSYPIDNVSERNDIACSFQQSIEKKEKLIDLSSLQLQESQPNEGLSISNSQYVFSPFKIALFTVFANVISFEILHNAKFKQYIIHLKNVHIRFRKSDLLFPYQYFW</sequence>
<dbReference type="EMBL" id="JAVDQD010000008">
    <property type="protein sequence ID" value="MDR6241375.1"/>
    <property type="molecule type" value="Genomic_DNA"/>
</dbReference>
<keyword evidence="2" id="KW-1185">Reference proteome</keyword>
<protein>
    <submittedName>
        <fullName evidence="1">Uncharacterized protein</fullName>
    </submittedName>
</protein>
<name>A0AAE4BUS6_9BACT</name>
<organism evidence="1 2">
    <name type="scientific">Aureibacter tunicatorum</name>
    <dbReference type="NCBI Taxonomy" id="866807"/>
    <lineage>
        <taxon>Bacteria</taxon>
        <taxon>Pseudomonadati</taxon>
        <taxon>Bacteroidota</taxon>
        <taxon>Cytophagia</taxon>
        <taxon>Cytophagales</taxon>
        <taxon>Persicobacteraceae</taxon>
        <taxon>Aureibacter</taxon>
    </lineage>
</organism>
<reference evidence="1" key="1">
    <citation type="submission" date="2023-07" db="EMBL/GenBank/DDBJ databases">
        <title>Genomic Encyclopedia of Type Strains, Phase IV (KMG-IV): sequencing the most valuable type-strain genomes for metagenomic binning, comparative biology and taxonomic classification.</title>
        <authorList>
            <person name="Goeker M."/>
        </authorList>
    </citation>
    <scope>NUCLEOTIDE SEQUENCE</scope>
    <source>
        <strain evidence="1">DSM 26174</strain>
    </source>
</reference>
<proteinExistence type="predicted"/>
<dbReference type="AlphaFoldDB" id="A0AAE4BUS6"/>
<gene>
    <name evidence="1" type="ORF">HNQ88_004462</name>
</gene>
<accession>A0AAE4BUS6</accession>
<evidence type="ECO:0000313" key="1">
    <source>
        <dbReference type="EMBL" id="MDR6241375.1"/>
    </source>
</evidence>